<evidence type="ECO:0000313" key="6">
    <source>
        <dbReference type="EMBL" id="CAA9255181.1"/>
    </source>
</evidence>
<protein>
    <submittedName>
        <fullName evidence="6">Uncharacterized MFS-type transporter</fullName>
    </submittedName>
</protein>
<evidence type="ECO:0000256" key="3">
    <source>
        <dbReference type="ARBA" id="ARBA00023136"/>
    </source>
</evidence>
<proteinExistence type="predicted"/>
<feature type="transmembrane region" description="Helical" evidence="4">
    <location>
        <begin position="72"/>
        <end position="91"/>
    </location>
</feature>
<sequence length="412" mass="41878">MTVPRAERALDALNLFLSDVRYGLGAYLAVYLLERHAWDEASIGVALSAAAMAGLLAQTPIGVLVDKLRAKRALVAGAAALVTATCLFIPLAPSFWPVTAMQAVSGASAAVFPPTIAAITLGVVGSVAFARRIGRNEAFNHGGNAACNVVVGAGAIFFGPGVVFWLMGAMAVASIASVLAIPARAIDHEVARGLVHDADPGAPERKPSSWGDLLRNRPLLVFAACGALFHLANAAMLPLVGQKLSMLVPGQGTSMTAVSAIAAQMVMVPMSVLAGTRADAWGRKPLLLLAFVALALRGVLYTLWDHPGWLVAVQLLDGVGAGLFGALFAVVVADLTRGTGHFNAAQGAVATAQAVGGVVSTTLAGLVAARAGYDAAFLTLAAIAAGGAALFWLAMPETRAAPGTPAVTVPAE</sequence>
<evidence type="ECO:0000259" key="5">
    <source>
        <dbReference type="PROSITE" id="PS50850"/>
    </source>
</evidence>
<feature type="transmembrane region" description="Helical" evidence="4">
    <location>
        <begin position="12"/>
        <end position="33"/>
    </location>
</feature>
<evidence type="ECO:0000256" key="2">
    <source>
        <dbReference type="ARBA" id="ARBA00022989"/>
    </source>
</evidence>
<dbReference type="PROSITE" id="PS50850">
    <property type="entry name" value="MFS"/>
    <property type="match status" value="1"/>
</dbReference>
<name>A0A6J4IK98_9PROT</name>
<dbReference type="SUPFAM" id="SSF103473">
    <property type="entry name" value="MFS general substrate transporter"/>
    <property type="match status" value="1"/>
</dbReference>
<dbReference type="PANTHER" id="PTHR23539:SF1">
    <property type="entry name" value="MAJOR FACILITATOR SUPERFAMILY (MFS) PROFILE DOMAIN-CONTAINING PROTEIN"/>
    <property type="match status" value="1"/>
</dbReference>
<feature type="transmembrane region" description="Helical" evidence="4">
    <location>
        <begin position="45"/>
        <end position="65"/>
    </location>
</feature>
<feature type="transmembrane region" description="Helical" evidence="4">
    <location>
        <begin position="310"/>
        <end position="335"/>
    </location>
</feature>
<dbReference type="PANTHER" id="PTHR23539">
    <property type="entry name" value="MFS TRANSPORTER"/>
    <property type="match status" value="1"/>
</dbReference>
<evidence type="ECO:0000256" key="1">
    <source>
        <dbReference type="ARBA" id="ARBA00022692"/>
    </source>
</evidence>
<keyword evidence="3 4" id="KW-0472">Membrane</keyword>
<feature type="transmembrane region" description="Helical" evidence="4">
    <location>
        <begin position="347"/>
        <end position="369"/>
    </location>
</feature>
<feature type="transmembrane region" description="Helical" evidence="4">
    <location>
        <begin position="252"/>
        <end position="274"/>
    </location>
</feature>
<accession>A0A6J4IK98</accession>
<dbReference type="GO" id="GO:0022857">
    <property type="term" value="F:transmembrane transporter activity"/>
    <property type="evidence" value="ECO:0007669"/>
    <property type="project" value="InterPro"/>
</dbReference>
<feature type="domain" description="Major facilitator superfamily (MFS) profile" evidence="5">
    <location>
        <begin position="219"/>
        <end position="412"/>
    </location>
</feature>
<keyword evidence="1 4" id="KW-0812">Transmembrane</keyword>
<dbReference type="EMBL" id="CADCTG010000180">
    <property type="protein sequence ID" value="CAA9255181.1"/>
    <property type="molecule type" value="Genomic_DNA"/>
</dbReference>
<evidence type="ECO:0000256" key="4">
    <source>
        <dbReference type="SAM" id="Phobius"/>
    </source>
</evidence>
<feature type="transmembrane region" description="Helical" evidence="4">
    <location>
        <begin position="219"/>
        <end position="240"/>
    </location>
</feature>
<dbReference type="InterPro" id="IPR020846">
    <property type="entry name" value="MFS_dom"/>
</dbReference>
<organism evidence="6">
    <name type="scientific">uncultured Acetobacteraceae bacterium</name>
    <dbReference type="NCBI Taxonomy" id="169975"/>
    <lineage>
        <taxon>Bacteria</taxon>
        <taxon>Pseudomonadati</taxon>
        <taxon>Pseudomonadota</taxon>
        <taxon>Alphaproteobacteria</taxon>
        <taxon>Acetobacterales</taxon>
        <taxon>Acetobacteraceae</taxon>
        <taxon>environmental samples</taxon>
    </lineage>
</organism>
<gene>
    <name evidence="6" type="ORF">AVDCRST_MAG08-2312</name>
</gene>
<dbReference type="InterPro" id="IPR036259">
    <property type="entry name" value="MFS_trans_sf"/>
</dbReference>
<reference evidence="6" key="1">
    <citation type="submission" date="2020-02" db="EMBL/GenBank/DDBJ databases">
        <authorList>
            <person name="Meier V. D."/>
        </authorList>
    </citation>
    <scope>NUCLEOTIDE SEQUENCE</scope>
    <source>
        <strain evidence="6">AVDCRST_MAG08</strain>
    </source>
</reference>
<keyword evidence="2 4" id="KW-1133">Transmembrane helix</keyword>
<feature type="transmembrane region" description="Helical" evidence="4">
    <location>
        <begin position="286"/>
        <end position="304"/>
    </location>
</feature>
<dbReference type="Pfam" id="PF07690">
    <property type="entry name" value="MFS_1"/>
    <property type="match status" value="1"/>
</dbReference>
<feature type="transmembrane region" description="Helical" evidence="4">
    <location>
        <begin position="111"/>
        <end position="130"/>
    </location>
</feature>
<feature type="transmembrane region" description="Helical" evidence="4">
    <location>
        <begin position="375"/>
        <end position="394"/>
    </location>
</feature>
<dbReference type="InterPro" id="IPR011701">
    <property type="entry name" value="MFS"/>
</dbReference>
<dbReference type="AlphaFoldDB" id="A0A6J4IK98"/>
<dbReference type="Gene3D" id="1.20.1250.20">
    <property type="entry name" value="MFS general substrate transporter like domains"/>
    <property type="match status" value="2"/>
</dbReference>